<name>A0A2T9ZD34_9FUNG</name>
<proteinExistence type="predicted"/>
<feature type="chain" id="PRO_5015692969" evidence="2">
    <location>
        <begin position="18"/>
        <end position="149"/>
    </location>
</feature>
<organism evidence="3 4">
    <name type="scientific">Smittium megazygosporum</name>
    <dbReference type="NCBI Taxonomy" id="133381"/>
    <lineage>
        <taxon>Eukaryota</taxon>
        <taxon>Fungi</taxon>
        <taxon>Fungi incertae sedis</taxon>
        <taxon>Zoopagomycota</taxon>
        <taxon>Kickxellomycotina</taxon>
        <taxon>Harpellomycetes</taxon>
        <taxon>Harpellales</taxon>
        <taxon>Legeriomycetaceae</taxon>
        <taxon>Smittium</taxon>
    </lineage>
</organism>
<feature type="compositionally biased region" description="Basic and acidic residues" evidence="1">
    <location>
        <begin position="77"/>
        <end position="86"/>
    </location>
</feature>
<dbReference type="AlphaFoldDB" id="A0A2T9ZD34"/>
<feature type="region of interest" description="Disordered" evidence="1">
    <location>
        <begin position="77"/>
        <end position="132"/>
    </location>
</feature>
<dbReference type="EMBL" id="MBFS01000441">
    <property type="protein sequence ID" value="PVV02499.1"/>
    <property type="molecule type" value="Genomic_DNA"/>
</dbReference>
<gene>
    <name evidence="3" type="ORF">BB560_003045</name>
</gene>
<evidence type="ECO:0000256" key="1">
    <source>
        <dbReference type="SAM" id="MobiDB-lite"/>
    </source>
</evidence>
<evidence type="ECO:0000313" key="4">
    <source>
        <dbReference type="Proteomes" id="UP000245609"/>
    </source>
</evidence>
<reference evidence="3 4" key="1">
    <citation type="journal article" date="2018" name="MBio">
        <title>Comparative Genomics Reveals the Core Gene Toolbox for the Fungus-Insect Symbiosis.</title>
        <authorList>
            <person name="Wang Y."/>
            <person name="Stata M."/>
            <person name="Wang W."/>
            <person name="Stajich J.E."/>
            <person name="White M.M."/>
            <person name="Moncalvo J.M."/>
        </authorList>
    </citation>
    <scope>NUCLEOTIDE SEQUENCE [LARGE SCALE GENOMIC DNA]</scope>
    <source>
        <strain evidence="3 4">SC-DP-2</strain>
    </source>
</reference>
<comment type="caution">
    <text evidence="3">The sequence shown here is derived from an EMBL/GenBank/DDBJ whole genome shotgun (WGS) entry which is preliminary data.</text>
</comment>
<feature type="signal peptide" evidence="2">
    <location>
        <begin position="1"/>
        <end position="17"/>
    </location>
</feature>
<keyword evidence="4" id="KW-1185">Reference proteome</keyword>
<accession>A0A2T9ZD34</accession>
<protein>
    <submittedName>
        <fullName evidence="3">Uncharacterized protein</fullName>
    </submittedName>
</protein>
<feature type="compositionally biased region" description="Polar residues" evidence="1">
    <location>
        <begin position="87"/>
        <end position="99"/>
    </location>
</feature>
<feature type="compositionally biased region" description="Basic and acidic residues" evidence="1">
    <location>
        <begin position="100"/>
        <end position="111"/>
    </location>
</feature>
<evidence type="ECO:0000256" key="2">
    <source>
        <dbReference type="SAM" id="SignalP"/>
    </source>
</evidence>
<sequence>MKTFAFFSLIFSTLALSQSMNGELSPDFRSFMCKELCKKLNLPEEQSRECALGCGDALEKHGHVLLENNEFKKYVNKKHDEYDREASSNTDNHNGNSGQEKAKDNKRHSEPDESNTTVTDTTKKSTSKGTNNSPLIVATLIAIPILMAI</sequence>
<keyword evidence="2" id="KW-0732">Signal</keyword>
<dbReference type="Proteomes" id="UP000245609">
    <property type="component" value="Unassembled WGS sequence"/>
</dbReference>
<evidence type="ECO:0000313" key="3">
    <source>
        <dbReference type="EMBL" id="PVV02499.1"/>
    </source>
</evidence>